<dbReference type="Gene3D" id="3.40.1350.10">
    <property type="match status" value="1"/>
</dbReference>
<dbReference type="InterPro" id="IPR011856">
    <property type="entry name" value="tRNA_endonuc-like_dom_sf"/>
</dbReference>
<evidence type="ECO:0000313" key="1">
    <source>
        <dbReference type="EMBL" id="MCC3266908.1"/>
    </source>
</evidence>
<sequence length="364" mass="39625">MGQILIRQSDGSWREPVLAGYAAETELQGILAEHPELIPGVSADAATCREFQCAAGPADVVVVDSNGEVTLVECKLASNPQIRREIVGQMFDYASRLWRLGIDEFETRWQDRTGQILFPSASNGDGATLRDAVEHNLVKGRFRIVLAVDAINEPLKRMTEYLNAMSGPGTSIIAVEYVRLFQGTTEILAAQTYGQELAEAKSAAVKADRTLWDVGTFRAWLEANEPASVSSFLALVSEAESMGLEFSGSLSVAPSAGLRISDREGRWLGTVSLFHFSGQGTSIEFNFIRVSKMLADEMPAATALEAFLDEMSTIPGLQEVGENLRSTWFTTRRPNVSLAALEEESVRRGLRAVTILQGAGGFTR</sequence>
<proteinExistence type="predicted"/>
<gene>
    <name evidence="1" type="ORF">LJ752_12755</name>
</gene>
<keyword evidence="2" id="KW-1185">Reference proteome</keyword>
<comment type="caution">
    <text evidence="1">The sequence shown here is derived from an EMBL/GenBank/DDBJ whole genome shotgun (WGS) entry which is preliminary data.</text>
</comment>
<protein>
    <recommendedName>
        <fullName evidence="3">DUF91 domain-containing protein</fullName>
    </recommendedName>
</protein>
<dbReference type="RefSeq" id="WP_227891715.1">
    <property type="nucleotide sequence ID" value="NZ_JAJFZQ010000006.1"/>
</dbReference>
<accession>A0ABS8GKN1</accession>
<organism evidence="1 2">
    <name type="scientific">Arthrobacter gengyunqii</name>
    <dbReference type="NCBI Taxonomy" id="2886940"/>
    <lineage>
        <taxon>Bacteria</taxon>
        <taxon>Bacillati</taxon>
        <taxon>Actinomycetota</taxon>
        <taxon>Actinomycetes</taxon>
        <taxon>Micrococcales</taxon>
        <taxon>Micrococcaceae</taxon>
        <taxon>Arthrobacter</taxon>
    </lineage>
</organism>
<evidence type="ECO:0000313" key="2">
    <source>
        <dbReference type="Proteomes" id="UP001139168"/>
    </source>
</evidence>
<dbReference type="EMBL" id="JAJFZQ010000006">
    <property type="protein sequence ID" value="MCC3266908.1"/>
    <property type="molecule type" value="Genomic_DNA"/>
</dbReference>
<dbReference type="Proteomes" id="UP001139168">
    <property type="component" value="Unassembled WGS sequence"/>
</dbReference>
<name>A0ABS8GKN1_9MICC</name>
<evidence type="ECO:0008006" key="3">
    <source>
        <dbReference type="Google" id="ProtNLM"/>
    </source>
</evidence>
<reference evidence="1" key="1">
    <citation type="submission" date="2021-10" db="EMBL/GenBank/DDBJ databases">
        <title>Novel species in genus Arthrobacter.</title>
        <authorList>
            <person name="Liu Y."/>
        </authorList>
    </citation>
    <scope>NUCLEOTIDE SEQUENCE</scope>
    <source>
        <strain evidence="1">Zg-Y786</strain>
    </source>
</reference>